<accession>A0A1Y3AY50</accession>
<name>A0A1Y3AY50_EURMA</name>
<protein>
    <submittedName>
        <fullName evidence="2">Uncharacterized protein</fullName>
    </submittedName>
</protein>
<comment type="caution">
    <text evidence="2">The sequence shown here is derived from an EMBL/GenBank/DDBJ whole genome shotgun (WGS) entry which is preliminary data.</text>
</comment>
<sequence length="203" mass="22962">MELLDNLPTNDSKTPSSSISNRQQQQQQQSIDPWLIRFRNRIEQMNGRWNSVRLRVLTLRSRLESSSFVSKSTTTTCPVPASASLYSVIQNNSCAINDNESMIATANVAYNVAVNERATQLVLSLRELTEWIIKQQMEFQQKQQMPQFPSNDNTSDAANPIARESGENVPLDIANVLQQKSSLLQLRNQLIEKRPIIDSSLLS</sequence>
<gene>
    <name evidence="2" type="ORF">BLA29_002901</name>
</gene>
<dbReference type="AlphaFoldDB" id="A0A1Y3AY50"/>
<evidence type="ECO:0000313" key="2">
    <source>
        <dbReference type="EMBL" id="OTF72553.1"/>
    </source>
</evidence>
<proteinExistence type="predicted"/>
<feature type="compositionally biased region" description="Polar residues" evidence="1">
    <location>
        <begin position="7"/>
        <end position="22"/>
    </location>
</feature>
<keyword evidence="3" id="KW-1185">Reference proteome</keyword>
<feature type="non-terminal residue" evidence="2">
    <location>
        <position position="203"/>
    </location>
</feature>
<evidence type="ECO:0000313" key="3">
    <source>
        <dbReference type="Proteomes" id="UP000194236"/>
    </source>
</evidence>
<feature type="region of interest" description="Disordered" evidence="1">
    <location>
        <begin position="1"/>
        <end position="30"/>
    </location>
</feature>
<dbReference type="EMBL" id="MUJZ01055662">
    <property type="protein sequence ID" value="OTF72553.1"/>
    <property type="molecule type" value="Genomic_DNA"/>
</dbReference>
<dbReference type="Proteomes" id="UP000194236">
    <property type="component" value="Unassembled WGS sequence"/>
</dbReference>
<dbReference type="OrthoDB" id="10057795at2759"/>
<evidence type="ECO:0000256" key="1">
    <source>
        <dbReference type="SAM" id="MobiDB-lite"/>
    </source>
</evidence>
<reference evidence="2 3" key="1">
    <citation type="submission" date="2017-03" db="EMBL/GenBank/DDBJ databases">
        <title>Genome Survey of Euroglyphus maynei.</title>
        <authorList>
            <person name="Arlian L.G."/>
            <person name="Morgan M.S."/>
            <person name="Rider S.D."/>
        </authorList>
    </citation>
    <scope>NUCLEOTIDE SEQUENCE [LARGE SCALE GENOMIC DNA]</scope>
    <source>
        <strain evidence="2">Arlian Lab</strain>
        <tissue evidence="2">Whole body</tissue>
    </source>
</reference>
<organism evidence="2 3">
    <name type="scientific">Euroglyphus maynei</name>
    <name type="common">Mayne's house dust mite</name>
    <dbReference type="NCBI Taxonomy" id="6958"/>
    <lineage>
        <taxon>Eukaryota</taxon>
        <taxon>Metazoa</taxon>
        <taxon>Ecdysozoa</taxon>
        <taxon>Arthropoda</taxon>
        <taxon>Chelicerata</taxon>
        <taxon>Arachnida</taxon>
        <taxon>Acari</taxon>
        <taxon>Acariformes</taxon>
        <taxon>Sarcoptiformes</taxon>
        <taxon>Astigmata</taxon>
        <taxon>Psoroptidia</taxon>
        <taxon>Analgoidea</taxon>
        <taxon>Pyroglyphidae</taxon>
        <taxon>Pyroglyphinae</taxon>
        <taxon>Euroglyphus</taxon>
    </lineage>
</organism>